<dbReference type="Proteomes" id="UP001314241">
    <property type="component" value="Unassembled WGS sequence"/>
</dbReference>
<dbReference type="InterPro" id="IPR019811">
    <property type="entry name" value="HDH_CS"/>
</dbReference>
<keyword evidence="8 10" id="KW-0560">Oxidoreductase</keyword>
<dbReference type="Gene3D" id="3.30.360.10">
    <property type="entry name" value="Dihydrodipicolinate Reductase, domain 2"/>
    <property type="match status" value="1"/>
</dbReference>
<accession>A0ABM9N3R3</accession>
<evidence type="ECO:0000259" key="13">
    <source>
        <dbReference type="Pfam" id="PF03447"/>
    </source>
</evidence>
<feature type="domain" description="Homoserine dehydrogenase catalytic" evidence="12">
    <location>
        <begin position="136"/>
        <end position="315"/>
    </location>
</feature>
<keyword evidence="15" id="KW-1185">Reference proteome</keyword>
<evidence type="ECO:0000313" key="15">
    <source>
        <dbReference type="Proteomes" id="UP001314241"/>
    </source>
</evidence>
<evidence type="ECO:0000256" key="2">
    <source>
        <dbReference type="ARBA" id="ARBA00005062"/>
    </source>
</evidence>
<dbReference type="EMBL" id="CAWVOH010000001">
    <property type="protein sequence ID" value="CAK8053790.1"/>
    <property type="molecule type" value="Genomic_DNA"/>
</dbReference>
<sequence length="407" mass="43608">MTVKIGLLGLGTVGSGLVTILSEQAAKFQSQLGQSVSVKSALVHNLDKKRPGVPGTITLTDQVDDILTDPDIQIIVEVAGGIEPTDQWLKKALENGKAVVTANKDLIASKGQELIALAEEKQLPLRYEAAVAGGIPILTNLDNYYFSDQITGLAGIVNGTTNYILSQMANKGLAYETALKQAQELGFAESDPTNDVAGIDAAYKAIILARTVYGLDLTLEDFHIEGIEAITPFDIEALDQLKMTTKLLFEIRELDDRHYQVQVAPAALSKSNLLASIENETNAIAIESKNLGTSLFAGPGAGGRATAQAVLADIVAIIQGQKQALPSIQKDYQLKQPAKQAHVFVLAGTGNNFEKSDLVEEGSSFQAKDGRYYEAILTSALTAKQYSNFKAELSQKASLVKEFTCYS</sequence>
<evidence type="ECO:0000256" key="1">
    <source>
        <dbReference type="ARBA" id="ARBA00005056"/>
    </source>
</evidence>
<evidence type="ECO:0000256" key="5">
    <source>
        <dbReference type="ARBA" id="ARBA00013376"/>
    </source>
</evidence>
<comment type="pathway">
    <text evidence="2 10">Amino-acid biosynthesis; L-methionine biosynthesis via de novo pathway; L-homoserine from L-aspartate: step 3/3.</text>
</comment>
<comment type="similarity">
    <text evidence="3 11">Belongs to the homoserine dehydrogenase family.</text>
</comment>
<dbReference type="InterPro" id="IPR001342">
    <property type="entry name" value="HDH_cat"/>
</dbReference>
<dbReference type="RefSeq" id="WP_349641340.1">
    <property type="nucleotide sequence ID" value="NZ_CAWVOH010000001.1"/>
</dbReference>
<name>A0ABM9N3R3_9LACO</name>
<keyword evidence="9 10" id="KW-0486">Methionine biosynthesis</keyword>
<dbReference type="Pfam" id="PF03447">
    <property type="entry name" value="NAD_binding_3"/>
    <property type="match status" value="1"/>
</dbReference>
<dbReference type="PANTHER" id="PTHR43331">
    <property type="entry name" value="HOMOSERINE DEHYDROGENASE"/>
    <property type="match status" value="1"/>
</dbReference>
<proteinExistence type="inferred from homology"/>
<gene>
    <name evidence="14" type="ORF">R54876_GBNLAHCA_00349</name>
</gene>
<dbReference type="EC" id="1.1.1.3" evidence="4 10"/>
<dbReference type="SUPFAM" id="SSF51735">
    <property type="entry name" value="NAD(P)-binding Rossmann-fold domains"/>
    <property type="match status" value="1"/>
</dbReference>
<comment type="pathway">
    <text evidence="1 10">Amino-acid biosynthesis; L-threonine biosynthesis; L-threonine from L-aspartate: step 3/5.</text>
</comment>
<dbReference type="InterPro" id="IPR036291">
    <property type="entry name" value="NAD(P)-bd_dom_sf"/>
</dbReference>
<keyword evidence="10" id="KW-0521">NADP</keyword>
<evidence type="ECO:0000256" key="3">
    <source>
        <dbReference type="ARBA" id="ARBA00006753"/>
    </source>
</evidence>
<dbReference type="InterPro" id="IPR005106">
    <property type="entry name" value="Asp/hSer_DH_NAD-bd"/>
</dbReference>
<evidence type="ECO:0000256" key="11">
    <source>
        <dbReference type="RuleBase" id="RU004171"/>
    </source>
</evidence>
<dbReference type="PANTHER" id="PTHR43331:SF1">
    <property type="entry name" value="HOMOSERINE DEHYDROGENASE"/>
    <property type="match status" value="1"/>
</dbReference>
<organism evidence="14 15">
    <name type="scientific">Eupransor demetentiae</name>
    <dbReference type="NCBI Taxonomy" id="3109584"/>
    <lineage>
        <taxon>Bacteria</taxon>
        <taxon>Bacillati</taxon>
        <taxon>Bacillota</taxon>
        <taxon>Bacilli</taxon>
        <taxon>Lactobacillales</taxon>
        <taxon>Lactobacillaceae</taxon>
        <taxon>Eupransor</taxon>
    </lineage>
</organism>
<evidence type="ECO:0000256" key="4">
    <source>
        <dbReference type="ARBA" id="ARBA00013213"/>
    </source>
</evidence>
<evidence type="ECO:0000256" key="8">
    <source>
        <dbReference type="ARBA" id="ARBA00023002"/>
    </source>
</evidence>
<reference evidence="14 15" key="1">
    <citation type="submission" date="2024-01" db="EMBL/GenBank/DDBJ databases">
        <authorList>
            <person name="Botero Cardona J."/>
        </authorList>
    </citation>
    <scope>NUCLEOTIDE SEQUENCE [LARGE SCALE GENOMIC DNA]</scope>
    <source>
        <strain evidence="14 15">LMG 33000</strain>
    </source>
</reference>
<evidence type="ECO:0000256" key="7">
    <source>
        <dbReference type="ARBA" id="ARBA00022697"/>
    </source>
</evidence>
<evidence type="ECO:0000256" key="6">
    <source>
        <dbReference type="ARBA" id="ARBA00022605"/>
    </source>
</evidence>
<dbReference type="GO" id="GO:0004412">
    <property type="term" value="F:homoserine dehydrogenase activity"/>
    <property type="evidence" value="ECO:0007669"/>
    <property type="project" value="UniProtKB-EC"/>
</dbReference>
<protein>
    <recommendedName>
        <fullName evidence="5 10">Homoserine dehydrogenase</fullName>
        <ecNumber evidence="4 10">1.1.1.3</ecNumber>
    </recommendedName>
</protein>
<evidence type="ECO:0000313" key="14">
    <source>
        <dbReference type="EMBL" id="CAK8053790.1"/>
    </source>
</evidence>
<evidence type="ECO:0000256" key="9">
    <source>
        <dbReference type="ARBA" id="ARBA00023167"/>
    </source>
</evidence>
<keyword evidence="7 10" id="KW-0791">Threonine biosynthesis</keyword>
<dbReference type="PIRSF" id="PIRSF000098">
    <property type="entry name" value="Homoser_dehydrog"/>
    <property type="match status" value="1"/>
</dbReference>
<evidence type="ECO:0000259" key="12">
    <source>
        <dbReference type="Pfam" id="PF00742"/>
    </source>
</evidence>
<comment type="catalytic activity">
    <reaction evidence="10">
        <text>L-homoserine + NADP(+) = L-aspartate 4-semialdehyde + NADPH + H(+)</text>
        <dbReference type="Rhea" id="RHEA:15761"/>
        <dbReference type="ChEBI" id="CHEBI:15378"/>
        <dbReference type="ChEBI" id="CHEBI:57476"/>
        <dbReference type="ChEBI" id="CHEBI:57783"/>
        <dbReference type="ChEBI" id="CHEBI:58349"/>
        <dbReference type="ChEBI" id="CHEBI:537519"/>
        <dbReference type="EC" id="1.1.1.3"/>
    </reaction>
</comment>
<dbReference type="NCBIfam" id="NF004976">
    <property type="entry name" value="PRK06349.1"/>
    <property type="match status" value="1"/>
</dbReference>
<dbReference type="InterPro" id="IPR016204">
    <property type="entry name" value="HDH"/>
</dbReference>
<dbReference type="Pfam" id="PF00742">
    <property type="entry name" value="Homoserine_dh"/>
    <property type="match status" value="1"/>
</dbReference>
<evidence type="ECO:0000256" key="10">
    <source>
        <dbReference type="RuleBase" id="RU000579"/>
    </source>
</evidence>
<dbReference type="PROSITE" id="PS01042">
    <property type="entry name" value="HOMOSER_DHGENASE"/>
    <property type="match status" value="1"/>
</dbReference>
<dbReference type="Gene3D" id="3.40.50.720">
    <property type="entry name" value="NAD(P)-binding Rossmann-like Domain"/>
    <property type="match status" value="1"/>
</dbReference>
<keyword evidence="6 10" id="KW-0028">Amino-acid biosynthesis</keyword>
<feature type="domain" description="Aspartate/homoserine dehydrogenase NAD-binding" evidence="13">
    <location>
        <begin position="9"/>
        <end position="127"/>
    </location>
</feature>
<dbReference type="SUPFAM" id="SSF55347">
    <property type="entry name" value="Glyceraldehyde-3-phosphate dehydrogenase-like, C-terminal domain"/>
    <property type="match status" value="1"/>
</dbReference>
<comment type="caution">
    <text evidence="14">The sequence shown here is derived from an EMBL/GenBank/DDBJ whole genome shotgun (WGS) entry which is preliminary data.</text>
</comment>